<gene>
    <name evidence="1" type="ORF">RCL2_001231900</name>
</gene>
<reference evidence="1" key="1">
    <citation type="submission" date="2019-10" db="EMBL/GenBank/DDBJ databases">
        <title>Conservation and host-specific expression of non-tandemly repeated heterogenous ribosome RNA gene in arbuscular mycorrhizal fungi.</title>
        <authorList>
            <person name="Maeda T."/>
            <person name="Kobayashi Y."/>
            <person name="Nakagawa T."/>
            <person name="Ezawa T."/>
            <person name="Yamaguchi K."/>
            <person name="Bino T."/>
            <person name="Nishimoto Y."/>
            <person name="Shigenobu S."/>
            <person name="Kawaguchi M."/>
        </authorList>
    </citation>
    <scope>NUCLEOTIDE SEQUENCE</scope>
    <source>
        <strain evidence="1">HR1</strain>
    </source>
</reference>
<dbReference type="AlphaFoldDB" id="A0A8H3QQF4"/>
<proteinExistence type="predicted"/>
<evidence type="ECO:0000313" key="1">
    <source>
        <dbReference type="EMBL" id="GES85234.1"/>
    </source>
</evidence>
<dbReference type="Proteomes" id="UP000615446">
    <property type="component" value="Unassembled WGS sequence"/>
</dbReference>
<accession>A0A8H3QQF4</accession>
<comment type="caution">
    <text evidence="1">The sequence shown here is derived from an EMBL/GenBank/DDBJ whole genome shotgun (WGS) entry which is preliminary data.</text>
</comment>
<organism evidence="1 2">
    <name type="scientific">Rhizophagus clarus</name>
    <dbReference type="NCBI Taxonomy" id="94130"/>
    <lineage>
        <taxon>Eukaryota</taxon>
        <taxon>Fungi</taxon>
        <taxon>Fungi incertae sedis</taxon>
        <taxon>Mucoromycota</taxon>
        <taxon>Glomeromycotina</taxon>
        <taxon>Glomeromycetes</taxon>
        <taxon>Glomerales</taxon>
        <taxon>Glomeraceae</taxon>
        <taxon>Rhizophagus</taxon>
    </lineage>
</organism>
<dbReference type="OrthoDB" id="2433727at2759"/>
<evidence type="ECO:0000313" key="2">
    <source>
        <dbReference type="Proteomes" id="UP000615446"/>
    </source>
</evidence>
<protein>
    <submittedName>
        <fullName evidence="1">Uncharacterized protein</fullName>
    </submittedName>
</protein>
<sequence>MILLEMKLNDLYPFEDYTNMITLVLTNAILEIPVVLSVGENEIPVKNESKPSITYRLLKSSRILALEPIKNGFYVHLPYLWIQLLLKKAVNKSINQFWHVMISPNEPCYWQNWEIFNIKFWALRYYLFSVLEYKQIKLEVLLKEAYYSNNLNVNTIVDIPDHESVMTHSFIHQFLFSNASNNNLSLQQSNYDMLNNESKTCSISLEDNNKIYKNEGGVEGDRFCFLITDRKPMFLSLQIKW</sequence>
<name>A0A8H3QQF4_9GLOM</name>
<dbReference type="EMBL" id="BLAL01000089">
    <property type="protein sequence ID" value="GES85234.1"/>
    <property type="molecule type" value="Genomic_DNA"/>
</dbReference>